<feature type="region of interest" description="Disordered" evidence="1">
    <location>
        <begin position="57"/>
        <end position="79"/>
    </location>
</feature>
<reference evidence="2 3" key="1">
    <citation type="journal article" date="2012" name="J. Bacteriol.">
        <title>Draft Genome Sequence of Bacillus isronensis Strain B3W22, Isolated from the Upper Atmosphere.</title>
        <authorList>
            <person name="Shivaji S."/>
            <person name="Ara S."/>
            <person name="Singh S.K."/>
            <person name="Bandi S."/>
            <person name="Singh A."/>
            <person name="Pinnaka A.K."/>
        </authorList>
    </citation>
    <scope>NUCLEOTIDE SEQUENCE [LARGE SCALE GENOMIC DNA]</scope>
    <source>
        <strain evidence="2 3">B3W22</strain>
    </source>
</reference>
<evidence type="ECO:0000313" key="2">
    <source>
        <dbReference type="EMBL" id="EKB43290.1"/>
    </source>
</evidence>
<sequence>MDQLADRLLQRVLDVIHVVGDSREQIPALAGVEVVQRQPVELGFHVAAQPVDDLHHQPVQHPALHPHEQRGDEVHGQHDQDVAAQQLEVDADPRDQVHLREHLGQVVLPGVAQLRDDLIHRHVGRHVPADGPGEDHVHGLAQDLGGDDGQHDACRDEEQDDGHAEFFGGEQAHQALGRGPEVFGLAHGCRIAEHVGGAGGIELVDFLDPVGIVHDCRG</sequence>
<comment type="caution">
    <text evidence="2">The sequence shown here is derived from an EMBL/GenBank/DDBJ whole genome shotgun (WGS) entry which is preliminary data.</text>
</comment>
<keyword evidence="3" id="KW-1185">Reference proteome</keyword>
<dbReference type="Proteomes" id="UP000004738">
    <property type="component" value="Unassembled WGS sequence"/>
</dbReference>
<evidence type="ECO:0000313" key="3">
    <source>
        <dbReference type="Proteomes" id="UP000004738"/>
    </source>
</evidence>
<organism evidence="2 3">
    <name type="scientific">Solibacillus isronensis B3W22</name>
    <dbReference type="NCBI Taxonomy" id="1224748"/>
    <lineage>
        <taxon>Bacteria</taxon>
        <taxon>Bacillati</taxon>
        <taxon>Bacillota</taxon>
        <taxon>Bacilli</taxon>
        <taxon>Bacillales</taxon>
        <taxon>Caryophanaceae</taxon>
        <taxon>Solibacillus</taxon>
    </lineage>
</organism>
<proteinExistence type="predicted"/>
<protein>
    <submittedName>
        <fullName evidence="2">Uncharacterized protein</fullName>
    </submittedName>
</protein>
<dbReference type="AlphaFoldDB" id="K1KGT0"/>
<dbReference type="EMBL" id="AMCK01000083">
    <property type="protein sequence ID" value="EKB43290.1"/>
    <property type="molecule type" value="Genomic_DNA"/>
</dbReference>
<accession>K1KGT0</accession>
<name>K1KGT0_9BACL</name>
<evidence type="ECO:0000256" key="1">
    <source>
        <dbReference type="SAM" id="MobiDB-lite"/>
    </source>
</evidence>
<feature type="compositionally biased region" description="Basic and acidic residues" evidence="1">
    <location>
        <begin position="65"/>
        <end position="79"/>
    </location>
</feature>
<gene>
    <name evidence="2" type="ORF">B857_03951</name>
</gene>
<dbReference type="PATRIC" id="fig|1224748.3.peg.3874"/>